<feature type="compositionally biased region" description="Acidic residues" evidence="5">
    <location>
        <begin position="40"/>
        <end position="54"/>
    </location>
</feature>
<evidence type="ECO:0000313" key="8">
    <source>
        <dbReference type="Proteomes" id="UP001432322"/>
    </source>
</evidence>
<comment type="subcellular location">
    <subcellularLocation>
        <location evidence="1">Membrane</location>
    </subcellularLocation>
</comment>
<feature type="region of interest" description="Disordered" evidence="5">
    <location>
        <begin position="1"/>
        <end position="87"/>
    </location>
</feature>
<feature type="compositionally biased region" description="Basic and acidic residues" evidence="5">
    <location>
        <begin position="55"/>
        <end position="75"/>
    </location>
</feature>
<keyword evidence="3 6" id="KW-1133">Transmembrane helix</keyword>
<proteinExistence type="predicted"/>
<dbReference type="InterPro" id="IPR038599">
    <property type="entry name" value="LAP1C-like_C_sf"/>
</dbReference>
<dbReference type="EMBL" id="BTSY01000006">
    <property type="protein sequence ID" value="GMT34730.1"/>
    <property type="molecule type" value="Genomic_DNA"/>
</dbReference>
<evidence type="ECO:0000256" key="2">
    <source>
        <dbReference type="ARBA" id="ARBA00022692"/>
    </source>
</evidence>
<dbReference type="GO" id="GO:0016020">
    <property type="term" value="C:membrane"/>
    <property type="evidence" value="ECO:0007669"/>
    <property type="project" value="UniProtKB-SubCell"/>
</dbReference>
<dbReference type="AlphaFoldDB" id="A0AAV5WSZ6"/>
<feature type="compositionally biased region" description="Low complexity" evidence="5">
    <location>
        <begin position="76"/>
        <end position="87"/>
    </location>
</feature>
<evidence type="ECO:0000256" key="1">
    <source>
        <dbReference type="ARBA" id="ARBA00004370"/>
    </source>
</evidence>
<name>A0AAV5WSZ6_9BILA</name>
<keyword evidence="4 6" id="KW-0472">Membrane</keyword>
<organism evidence="7 8">
    <name type="scientific">Pristionchus fissidentatus</name>
    <dbReference type="NCBI Taxonomy" id="1538716"/>
    <lineage>
        <taxon>Eukaryota</taxon>
        <taxon>Metazoa</taxon>
        <taxon>Ecdysozoa</taxon>
        <taxon>Nematoda</taxon>
        <taxon>Chromadorea</taxon>
        <taxon>Rhabditida</taxon>
        <taxon>Rhabditina</taxon>
        <taxon>Diplogasteromorpha</taxon>
        <taxon>Diplogasteroidea</taxon>
        <taxon>Neodiplogasteridae</taxon>
        <taxon>Pristionchus</taxon>
    </lineage>
</organism>
<dbReference type="Proteomes" id="UP001432322">
    <property type="component" value="Unassembled WGS sequence"/>
</dbReference>
<reference evidence="7" key="1">
    <citation type="submission" date="2023-10" db="EMBL/GenBank/DDBJ databases">
        <title>Genome assembly of Pristionchus species.</title>
        <authorList>
            <person name="Yoshida K."/>
            <person name="Sommer R.J."/>
        </authorList>
    </citation>
    <scope>NUCLEOTIDE SEQUENCE</scope>
    <source>
        <strain evidence="7">RS5133</strain>
    </source>
</reference>
<evidence type="ECO:0000313" key="7">
    <source>
        <dbReference type="EMBL" id="GMT34730.1"/>
    </source>
</evidence>
<protein>
    <submittedName>
        <fullName evidence="7">Uncharacterized protein</fullName>
    </submittedName>
</protein>
<evidence type="ECO:0000256" key="5">
    <source>
        <dbReference type="SAM" id="MobiDB-lite"/>
    </source>
</evidence>
<feature type="non-terminal residue" evidence="7">
    <location>
        <position position="1"/>
    </location>
</feature>
<gene>
    <name evidence="7" type="ORF">PFISCL1PPCAC_26027</name>
</gene>
<keyword evidence="8" id="KW-1185">Reference proteome</keyword>
<evidence type="ECO:0000256" key="3">
    <source>
        <dbReference type="ARBA" id="ARBA00022989"/>
    </source>
</evidence>
<feature type="transmembrane region" description="Helical" evidence="6">
    <location>
        <begin position="95"/>
        <end position="116"/>
    </location>
</feature>
<feature type="compositionally biased region" description="Low complexity" evidence="5">
    <location>
        <begin position="9"/>
        <end position="19"/>
    </location>
</feature>
<sequence length="313" mass="34159">FPVARMVVTTRRSLSTRSTAPPVNESPTKQRVYPVLSEVEGSEEEPDTMEDDHEESSTTHRTERLKSRGVSREHSFNSSSSSFNTSTTTASEFPYGYAFLGLIVFCIVGVLLQFLLGAKSIAEPTRTEYGKLLGTVLKAYPTVSARDRTQLRIAADRWFDNSTVDPVVVVIYAPAASAHLLDDLTTTTGSLLGRKTTVVSSTPGTQRAHLHATLDNTLKGGSKSTIGLRAIEKLSWDVPLVLQSFADADHVVKSRPLIWLQVTRDDSLKGLSCDVAIEETLTSSWLASGGTVDNVAPVISRILQFTVCLDWNN</sequence>
<comment type="caution">
    <text evidence="7">The sequence shown here is derived from an EMBL/GenBank/DDBJ whole genome shotgun (WGS) entry which is preliminary data.</text>
</comment>
<evidence type="ECO:0000256" key="4">
    <source>
        <dbReference type="ARBA" id="ARBA00023136"/>
    </source>
</evidence>
<dbReference type="Gene3D" id="3.40.50.12190">
    <property type="match status" value="1"/>
</dbReference>
<keyword evidence="2 6" id="KW-0812">Transmembrane</keyword>
<accession>A0AAV5WSZ6</accession>
<evidence type="ECO:0000256" key="6">
    <source>
        <dbReference type="SAM" id="Phobius"/>
    </source>
</evidence>